<protein>
    <submittedName>
        <fullName evidence="4">Uncharacterized protein</fullName>
    </submittedName>
</protein>
<feature type="compositionally biased region" description="Acidic residues" evidence="2">
    <location>
        <begin position="249"/>
        <end position="258"/>
    </location>
</feature>
<reference evidence="4 5" key="1">
    <citation type="submission" date="2013-02" db="EMBL/GenBank/DDBJ databases">
        <title>The Genome Sequence of Plasmodium falciparum NF54.</title>
        <authorList>
            <consortium name="The Broad Institute Genome Sequencing Platform"/>
            <consortium name="The Broad Institute Genome Sequencing Center for Infectious Disease"/>
            <person name="Neafsey D."/>
            <person name="Cheeseman I."/>
            <person name="Volkman S."/>
            <person name="Adams J."/>
            <person name="Walker B."/>
            <person name="Young S.K."/>
            <person name="Zeng Q."/>
            <person name="Gargeya S."/>
            <person name="Fitzgerald M."/>
            <person name="Haas B."/>
            <person name="Abouelleil A."/>
            <person name="Alvarado L."/>
            <person name="Arachchi H.M."/>
            <person name="Berlin A.M."/>
            <person name="Chapman S.B."/>
            <person name="Dewar J."/>
            <person name="Goldberg J."/>
            <person name="Griggs A."/>
            <person name="Gujja S."/>
            <person name="Hansen M."/>
            <person name="Howarth C."/>
            <person name="Imamovic A."/>
            <person name="Larimer J."/>
            <person name="McCowan C."/>
            <person name="Murphy C."/>
            <person name="Neiman D."/>
            <person name="Pearson M."/>
            <person name="Priest M."/>
            <person name="Roberts A."/>
            <person name="Saif S."/>
            <person name="Shea T."/>
            <person name="Sisk P."/>
            <person name="Sykes S."/>
            <person name="Wortman J."/>
            <person name="Nusbaum C."/>
            <person name="Birren B."/>
        </authorList>
    </citation>
    <scope>NUCLEOTIDE SEQUENCE [LARGE SCALE GENOMIC DNA]</scope>
    <source>
        <strain evidence="4 5">NF54</strain>
    </source>
</reference>
<dbReference type="OMA" id="YAIHAQI"/>
<feature type="region of interest" description="Disordered" evidence="2">
    <location>
        <begin position="237"/>
        <end position="263"/>
    </location>
</feature>
<feature type="transmembrane region" description="Helical" evidence="3">
    <location>
        <begin position="147"/>
        <end position="168"/>
    </location>
</feature>
<dbReference type="Proteomes" id="UP000030673">
    <property type="component" value="Unassembled WGS sequence"/>
</dbReference>
<evidence type="ECO:0000256" key="2">
    <source>
        <dbReference type="SAM" id="MobiDB-lite"/>
    </source>
</evidence>
<evidence type="ECO:0000313" key="4">
    <source>
        <dbReference type="EMBL" id="EWC85944.1"/>
    </source>
</evidence>
<feature type="transmembrane region" description="Helical" evidence="3">
    <location>
        <begin position="1091"/>
        <end position="1114"/>
    </location>
</feature>
<dbReference type="EMBL" id="KE123882">
    <property type="protein sequence ID" value="EWC85944.1"/>
    <property type="molecule type" value="Genomic_DNA"/>
</dbReference>
<feature type="transmembrane region" description="Helical" evidence="3">
    <location>
        <begin position="37"/>
        <end position="59"/>
    </location>
</feature>
<feature type="transmembrane region" description="Helical" evidence="3">
    <location>
        <begin position="524"/>
        <end position="542"/>
    </location>
</feature>
<keyword evidence="5" id="KW-1185">Reference proteome</keyword>
<feature type="coiled-coil region" evidence="1">
    <location>
        <begin position="654"/>
        <end position="681"/>
    </location>
</feature>
<keyword evidence="3" id="KW-0812">Transmembrane</keyword>
<proteinExistence type="predicted"/>
<evidence type="ECO:0000313" key="5">
    <source>
        <dbReference type="Proteomes" id="UP000030673"/>
    </source>
</evidence>
<feature type="transmembrane region" description="Helical" evidence="3">
    <location>
        <begin position="802"/>
        <end position="827"/>
    </location>
</feature>
<dbReference type="AlphaFoldDB" id="W7JXZ1"/>
<accession>W7JXZ1</accession>
<name>W7JXZ1_PLAFO</name>
<organism evidence="4 5">
    <name type="scientific">Plasmodium falciparum (isolate NF54)</name>
    <dbReference type="NCBI Taxonomy" id="5843"/>
    <lineage>
        <taxon>Eukaryota</taxon>
        <taxon>Sar</taxon>
        <taxon>Alveolata</taxon>
        <taxon>Apicomplexa</taxon>
        <taxon>Aconoidasida</taxon>
        <taxon>Haemosporida</taxon>
        <taxon>Plasmodiidae</taxon>
        <taxon>Plasmodium</taxon>
        <taxon>Plasmodium (Laverania)</taxon>
    </lineage>
</organism>
<feature type="transmembrane region" description="Helical" evidence="3">
    <location>
        <begin position="1059"/>
        <end position="1079"/>
    </location>
</feature>
<feature type="transmembrane region" description="Helical" evidence="3">
    <location>
        <begin position="1126"/>
        <end position="1145"/>
    </location>
</feature>
<feature type="transmembrane region" description="Helical" evidence="3">
    <location>
        <begin position="935"/>
        <end position="954"/>
    </location>
</feature>
<keyword evidence="3" id="KW-1133">Transmembrane helix</keyword>
<feature type="transmembrane region" description="Helical" evidence="3">
    <location>
        <begin position="12"/>
        <end position="31"/>
    </location>
</feature>
<keyword evidence="3" id="KW-0472">Membrane</keyword>
<feature type="transmembrane region" description="Helical" evidence="3">
    <location>
        <begin position="188"/>
        <end position="208"/>
    </location>
</feature>
<feature type="transmembrane region" description="Helical" evidence="3">
    <location>
        <begin position="771"/>
        <end position="790"/>
    </location>
</feature>
<keyword evidence="1" id="KW-0175">Coiled coil</keyword>
<feature type="transmembrane region" description="Helical" evidence="3">
    <location>
        <begin position="960"/>
        <end position="986"/>
    </location>
</feature>
<feature type="transmembrane region" description="Helical" evidence="3">
    <location>
        <begin position="71"/>
        <end position="90"/>
    </location>
</feature>
<evidence type="ECO:0000256" key="1">
    <source>
        <dbReference type="SAM" id="Coils"/>
    </source>
</evidence>
<gene>
    <name evidence="4" type="ORF">PFNF54_05608</name>
</gene>
<evidence type="ECO:0000256" key="3">
    <source>
        <dbReference type="SAM" id="Phobius"/>
    </source>
</evidence>
<feature type="transmembrane region" description="Helical" evidence="3">
    <location>
        <begin position="102"/>
        <end position="126"/>
    </location>
</feature>
<sequence>MRINDKDEIVNILFTVFLVLLQQLSLLFIILNSTKNYMYLIFMVVDICLCLYIICSLYDNKNAGVKISNQWMIYMITLSMKMTSFCFFIKDNIETNNKDSIFLIYFSNDILAYNLIYITPFIYLLFSLRSRNILENILNNKIIIENILSIDVNIINLFDLIDIIFMYSHLTSIYKILTDNDIYKLQKTFIMLIIVLVSLILFGFYFPIYTNIEKSYSYNQGENLSIMQDDKVDKGYRNNKHGNVVSSEDNNDDDDGDDEKEKHKKKKSKFDFHFYNIFKYDSETNANGNDGNLENDKEASSNILPRVDHNNNNLLEHGVNEYEKENMVVPKNKMSIQLKRKNKKNGKHLLLSNNNIFENNKKQYNNYDHDNMDSTIHSIRESNVSSITSLNSKESTYVSSYKSKQLIKKNYSSSISSSFHSHHSTSSNDASSSVYLPSLSSINSRTKKNKSNKLYQSRYKDVYTDVYITAKFHFIVGFLLIDTPFLIYRTMNYTFFSSNYICVCIYRIIITMQTYSQNMKEYDYYIYIYIYFFFFFFFFFFFQKRRRRRRRRRNILFNETSIARLNKKFFNGYAKSRNSLEFKLKKSKQRNKNILKKKKMKKKKKNQVLEIFKEEFKKNSQKEFYDKLTKEMKNNKSTTSYDNNNNNNNNQLVERHINDNINEENKEIENVNENIYSMDNKIDRHIIHRNHYNESTRNKKSEKNCCKYRNIKKIENKITSKSLVTTKGKLKPSWKDRFRMRRKRRNFLKLIYKLKYKRDIPIYHFQVRDHLLALYNFLFKGWNNVNFVYFDDKLIFSYITNFRFMLVILLDYILKCGITFFFIFILLRSHIFIQNKDVIYIHDIPIKKNLVEDNLTFPQSFNFHKYSHIPLPNKSIDIKYMNRHVEDYSINYTYIFNNDNNNDSNMNKLKGYINMDISHNMFNSKWNEIFLIDKIYLYISIIYFFIYFLLFIRTSTFLDILFVALFNTIAHLSFYFSLKQFILFFYTFNGNIYNRDYIYYHQHIRKLNYNFEYFFLLFLNIHYFISFIKHFSLFMRILFNIKYIYYYRSSHRTCSDKELKYSVSVYILFLVCKYCYAPINLNMLLFGQNILNNIILIDNINSYTWLNIFLLILFKTIQILMTQTNYFIIGLFILHILLYIIYAIHAQILRYIILRKIEILYVFKNILISMYNEIALVPDTNSPYTTCTDILKYYSEEGFFSSEREDEDINPSSSFPLLS</sequence>